<reference evidence="11" key="1">
    <citation type="journal article" date="2011" name="MBio">
        <title>Novel metabolic attributes of the genus Cyanothece, comprising a group of unicellular nitrogen-fixing Cyanobacteria.</title>
        <authorList>
            <person name="Bandyopadhyay A."/>
            <person name="Elvitigala T."/>
            <person name="Welsh E."/>
            <person name="Stockel J."/>
            <person name="Liberton M."/>
            <person name="Min H."/>
            <person name="Sherman L.A."/>
            <person name="Pakrasi H.B."/>
        </authorList>
    </citation>
    <scope>NUCLEOTIDE SEQUENCE [LARGE SCALE GENOMIC DNA]</scope>
    <source>
        <strain evidence="11">PCC 7822</strain>
    </source>
</reference>
<dbReference type="NCBIfam" id="TIGR00380">
    <property type="entry name" value="cobal_cbiB"/>
    <property type="match status" value="1"/>
</dbReference>
<proteinExistence type="inferred from homology"/>
<comment type="subcellular location">
    <subcellularLocation>
        <location evidence="1 9">Cell membrane</location>
        <topology evidence="1 9">Multi-pass membrane protein</topology>
    </subcellularLocation>
</comment>
<evidence type="ECO:0000256" key="7">
    <source>
        <dbReference type="ARBA" id="ARBA00022989"/>
    </source>
</evidence>
<evidence type="ECO:0000256" key="5">
    <source>
        <dbReference type="ARBA" id="ARBA00022573"/>
    </source>
</evidence>
<protein>
    <recommendedName>
        <fullName evidence="9">Cobalamin biosynthesis protein CobD</fullName>
    </recommendedName>
</protein>
<organism evidence="10 11">
    <name type="scientific">Gloeothece verrucosa (strain PCC 7822)</name>
    <name type="common">Cyanothece sp. (strain PCC 7822)</name>
    <dbReference type="NCBI Taxonomy" id="497965"/>
    <lineage>
        <taxon>Bacteria</taxon>
        <taxon>Bacillati</taxon>
        <taxon>Cyanobacteriota</taxon>
        <taxon>Cyanophyceae</taxon>
        <taxon>Oscillatoriophycideae</taxon>
        <taxon>Chroococcales</taxon>
        <taxon>Aphanothecaceae</taxon>
        <taxon>Gloeothece</taxon>
        <taxon>Gloeothece verrucosa</taxon>
    </lineage>
</organism>
<dbReference type="GO" id="GO:0015420">
    <property type="term" value="F:ABC-type vitamin B12 transporter activity"/>
    <property type="evidence" value="ECO:0007669"/>
    <property type="project" value="UniProtKB-UniRule"/>
</dbReference>
<evidence type="ECO:0000256" key="9">
    <source>
        <dbReference type="HAMAP-Rule" id="MF_00024"/>
    </source>
</evidence>
<dbReference type="GO" id="GO:0005886">
    <property type="term" value="C:plasma membrane"/>
    <property type="evidence" value="ECO:0007669"/>
    <property type="project" value="UniProtKB-SubCell"/>
</dbReference>
<dbReference type="AlphaFoldDB" id="E0U6Q1"/>
<comment type="caution">
    <text evidence="9">Lacks conserved residue(s) required for the propagation of feature annotation.</text>
</comment>
<dbReference type="HOGENOM" id="CLU_054212_0_0_3"/>
<accession>E0U6Q1</accession>
<keyword evidence="7 9" id="KW-1133">Transmembrane helix</keyword>
<keyword evidence="6 9" id="KW-0812">Transmembrane</keyword>
<gene>
    <name evidence="9" type="primary">cobD</name>
    <name evidence="10" type="ordered locus">Cyan7822_2851</name>
</gene>
<dbReference type="EMBL" id="CP002198">
    <property type="protein sequence ID" value="ADN14810.1"/>
    <property type="molecule type" value="Genomic_DNA"/>
</dbReference>
<keyword evidence="5 9" id="KW-0169">Cobalamin biosynthesis</keyword>
<dbReference type="eggNOG" id="COG1270">
    <property type="taxonomic scope" value="Bacteria"/>
</dbReference>
<keyword evidence="8 9" id="KW-0472">Membrane</keyword>
<comment type="similarity">
    <text evidence="3 9">Belongs to the CobD/CbiB family.</text>
</comment>
<comment type="function">
    <text evidence="9">Converts cobyric acid to cobinamide by the addition of aminopropanol on the F carboxylic group.</text>
</comment>
<dbReference type="UniPathway" id="UPA00148"/>
<dbReference type="Pfam" id="PF03186">
    <property type="entry name" value="CobD_Cbib"/>
    <property type="match status" value="1"/>
</dbReference>
<evidence type="ECO:0000256" key="3">
    <source>
        <dbReference type="ARBA" id="ARBA00006263"/>
    </source>
</evidence>
<dbReference type="STRING" id="497965.Cyan7822_2851"/>
<dbReference type="PANTHER" id="PTHR34308:SF1">
    <property type="entry name" value="COBALAMIN BIOSYNTHESIS PROTEIN CBIB"/>
    <property type="match status" value="1"/>
</dbReference>
<keyword evidence="4 9" id="KW-1003">Cell membrane</keyword>
<dbReference type="Proteomes" id="UP000008206">
    <property type="component" value="Chromosome"/>
</dbReference>
<evidence type="ECO:0000313" key="11">
    <source>
        <dbReference type="Proteomes" id="UP000008206"/>
    </source>
</evidence>
<dbReference type="OrthoDB" id="9811967at2"/>
<evidence type="ECO:0000256" key="6">
    <source>
        <dbReference type="ARBA" id="ARBA00022692"/>
    </source>
</evidence>
<name>E0U6Q1_GLOV7</name>
<sequence>MGDITGFSREAIALLLAATLDYLIGDPWGWLHPVQVMGWWISHLTEVILNYYQKSWLRRLGGVILGLGLIIASGGVGWLIISLSSQINFLLSMGLEIILLASCFAGRSLRKAAEDVLQPLASQEIELARHQLSLYVGRDTDNLSEQEILRAVLETVAENTTDGVTAPLFYAIVGGLLPGIGIVPLTLGYKAASTLDSMIGYHREPYSDIGWFSAQLEDRLTWLPCRLTVLTLALISGKPREVLSICRRDAPVDPSPNSGWSECIYAAILGVQLGGTNIYKGIIKKKPLLGDPISLITPETIDQALKLTRACFIIWLSLAVFIYLVIWGAYRQ</sequence>
<dbReference type="PANTHER" id="PTHR34308">
    <property type="entry name" value="COBALAMIN BIOSYNTHESIS PROTEIN CBIB"/>
    <property type="match status" value="1"/>
</dbReference>
<evidence type="ECO:0000313" key="10">
    <source>
        <dbReference type="EMBL" id="ADN14810.1"/>
    </source>
</evidence>
<keyword evidence="11" id="KW-1185">Reference proteome</keyword>
<feature type="transmembrane region" description="Helical" evidence="9">
    <location>
        <begin position="60"/>
        <end position="81"/>
    </location>
</feature>
<evidence type="ECO:0000256" key="8">
    <source>
        <dbReference type="ARBA" id="ARBA00023136"/>
    </source>
</evidence>
<dbReference type="HAMAP" id="MF_00024">
    <property type="entry name" value="CobD_CbiB"/>
    <property type="match status" value="1"/>
</dbReference>
<evidence type="ECO:0000256" key="4">
    <source>
        <dbReference type="ARBA" id="ARBA00022475"/>
    </source>
</evidence>
<dbReference type="KEGG" id="cyj:Cyan7822_2851"/>
<dbReference type="GO" id="GO:0048472">
    <property type="term" value="F:threonine-phosphate decarboxylase activity"/>
    <property type="evidence" value="ECO:0007669"/>
    <property type="project" value="InterPro"/>
</dbReference>
<dbReference type="GO" id="GO:0009236">
    <property type="term" value="P:cobalamin biosynthetic process"/>
    <property type="evidence" value="ECO:0007669"/>
    <property type="project" value="UniProtKB-UniRule"/>
</dbReference>
<evidence type="ECO:0000256" key="1">
    <source>
        <dbReference type="ARBA" id="ARBA00004651"/>
    </source>
</evidence>
<feature type="transmembrane region" description="Helical" evidence="9">
    <location>
        <begin position="310"/>
        <end position="330"/>
    </location>
</feature>
<comment type="pathway">
    <text evidence="2 9">Cofactor biosynthesis; adenosylcobalamin biosynthesis.</text>
</comment>
<evidence type="ECO:0000256" key="2">
    <source>
        <dbReference type="ARBA" id="ARBA00004953"/>
    </source>
</evidence>
<dbReference type="InterPro" id="IPR004485">
    <property type="entry name" value="Cobalamin_biosynth_CobD/CbiB"/>
</dbReference>
<dbReference type="RefSeq" id="WP_013322915.1">
    <property type="nucleotide sequence ID" value="NC_014501.1"/>
</dbReference>